<dbReference type="GeneID" id="91096131"/>
<organism evidence="2 3">
    <name type="scientific">Kwoniella dendrophila CBS 6074</name>
    <dbReference type="NCBI Taxonomy" id="1295534"/>
    <lineage>
        <taxon>Eukaryota</taxon>
        <taxon>Fungi</taxon>
        <taxon>Dikarya</taxon>
        <taxon>Basidiomycota</taxon>
        <taxon>Agaricomycotina</taxon>
        <taxon>Tremellomycetes</taxon>
        <taxon>Tremellales</taxon>
        <taxon>Cryptococcaceae</taxon>
        <taxon>Kwoniella</taxon>
    </lineage>
</organism>
<dbReference type="PANTHER" id="PTHR21974">
    <property type="entry name" value="RE15880P"/>
    <property type="match status" value="1"/>
</dbReference>
<feature type="coiled-coil region" evidence="1">
    <location>
        <begin position="38"/>
        <end position="65"/>
    </location>
</feature>
<keyword evidence="3" id="KW-1185">Reference proteome</keyword>
<evidence type="ECO:0000256" key="1">
    <source>
        <dbReference type="SAM" id="Coils"/>
    </source>
</evidence>
<protein>
    <submittedName>
        <fullName evidence="2">Uncharacterized protein</fullName>
    </submittedName>
</protein>
<name>A0AAX4K103_9TREE</name>
<dbReference type="PANTHER" id="PTHR21974:SF2">
    <property type="entry name" value="RE15880P"/>
    <property type="match status" value="1"/>
</dbReference>
<feature type="coiled-coil region" evidence="1">
    <location>
        <begin position="301"/>
        <end position="339"/>
    </location>
</feature>
<dbReference type="Proteomes" id="UP001355207">
    <property type="component" value="Chromosome 7"/>
</dbReference>
<dbReference type="RefSeq" id="XP_066077288.1">
    <property type="nucleotide sequence ID" value="XM_066221191.1"/>
</dbReference>
<evidence type="ECO:0000313" key="3">
    <source>
        <dbReference type="Proteomes" id="UP001355207"/>
    </source>
</evidence>
<sequence length="356" mass="41595">MSIEEHIQSASTRNAELLQILSDTDHALPDSNQQRTYITELETQLGQVETKLNELNKRRERDLKDHLKYKDSTFKRFAYKATGQKEKFSLKASKEEKDYFDGLRETQLNEDTKKQLIDQLTQAKSVENDLKNTVDKHQKAQEELNNLYNSIFKGSTPNYPEEDEFENKTNQLLNEYQNLRQILDCENRVKGLIEQASRSMRMSLNHLSSAESYSTWDMWGGGTMSDMMERNELSSADRQWSQVQMLILQAKHLSPNYVRDLPQVKVAMGNIMSDVFFDNIFTDMAFHEKIKQSKFEMNQAADLVERNLQENQIRLNQLNQDLNSKSKALEQSRLDLQNKRSEIFRRIGASLPEYSK</sequence>
<gene>
    <name evidence="2" type="ORF">L201_005461</name>
</gene>
<proteinExistence type="predicted"/>
<keyword evidence="1" id="KW-0175">Coiled coil</keyword>
<evidence type="ECO:0000313" key="2">
    <source>
        <dbReference type="EMBL" id="WWC90525.1"/>
    </source>
</evidence>
<feature type="coiled-coil region" evidence="1">
    <location>
        <begin position="123"/>
        <end position="182"/>
    </location>
</feature>
<dbReference type="EMBL" id="CP144104">
    <property type="protein sequence ID" value="WWC90525.1"/>
    <property type="molecule type" value="Genomic_DNA"/>
</dbReference>
<dbReference type="AlphaFoldDB" id="A0AAX4K103"/>
<reference evidence="2 3" key="1">
    <citation type="submission" date="2024-01" db="EMBL/GenBank/DDBJ databases">
        <title>Comparative genomics of Cryptococcus and Kwoniella reveals pathogenesis evolution and contrasting modes of karyotype evolution via chromosome fusion or intercentromeric recombination.</title>
        <authorList>
            <person name="Coelho M.A."/>
            <person name="David-Palma M."/>
            <person name="Shea T."/>
            <person name="Bowers K."/>
            <person name="McGinley-Smith S."/>
            <person name="Mohammad A.W."/>
            <person name="Gnirke A."/>
            <person name="Yurkov A.M."/>
            <person name="Nowrousian M."/>
            <person name="Sun S."/>
            <person name="Cuomo C.A."/>
            <person name="Heitman J."/>
        </authorList>
    </citation>
    <scope>NUCLEOTIDE SEQUENCE [LARGE SCALE GENOMIC DNA]</scope>
    <source>
        <strain evidence="2 3">CBS 6074</strain>
    </source>
</reference>
<accession>A0AAX4K103</accession>